<dbReference type="Gene3D" id="3.90.550.10">
    <property type="entry name" value="Spore Coat Polysaccharide Biosynthesis Protein SpsA, Chain A"/>
    <property type="match status" value="1"/>
</dbReference>
<dbReference type="CDD" id="cd02503">
    <property type="entry name" value="MobA"/>
    <property type="match status" value="1"/>
</dbReference>
<comment type="catalytic activity">
    <reaction evidence="8">
        <text>Mo-molybdopterin + GTP + H(+) = Mo-molybdopterin guanine dinucleotide + diphosphate</text>
        <dbReference type="Rhea" id="RHEA:34243"/>
        <dbReference type="ChEBI" id="CHEBI:15378"/>
        <dbReference type="ChEBI" id="CHEBI:33019"/>
        <dbReference type="ChEBI" id="CHEBI:37565"/>
        <dbReference type="ChEBI" id="CHEBI:71302"/>
        <dbReference type="ChEBI" id="CHEBI:71310"/>
        <dbReference type="EC" id="2.7.7.77"/>
    </reaction>
</comment>
<comment type="domain">
    <text evidence="8">The N-terminal domain determines nucleotide recognition and specific binding, while the C-terminal domain determines the specific binding to the target protein.</text>
</comment>
<feature type="domain" description="MobA-like NTP transferase" evidence="9">
    <location>
        <begin position="5"/>
        <end position="152"/>
    </location>
</feature>
<comment type="subcellular location">
    <subcellularLocation>
        <location evidence="8">Cytoplasm</location>
    </subcellularLocation>
</comment>
<feature type="binding site" evidence="8">
    <location>
        <position position="65"/>
    </location>
    <ligand>
        <name>GTP</name>
        <dbReference type="ChEBI" id="CHEBI:37565"/>
    </ligand>
</feature>
<dbReference type="InterPro" id="IPR025877">
    <property type="entry name" value="MobA-like_NTP_Trfase"/>
</dbReference>
<evidence type="ECO:0000313" key="11">
    <source>
        <dbReference type="Proteomes" id="UP001201217"/>
    </source>
</evidence>
<evidence type="ECO:0000256" key="4">
    <source>
        <dbReference type="ARBA" id="ARBA00022741"/>
    </source>
</evidence>
<dbReference type="GO" id="GO:0016779">
    <property type="term" value="F:nucleotidyltransferase activity"/>
    <property type="evidence" value="ECO:0007669"/>
    <property type="project" value="UniProtKB-KW"/>
</dbReference>
<accession>A0ABS9E9Y6</accession>
<keyword evidence="7 8" id="KW-0501">Molybdenum cofactor biosynthesis</keyword>
<feature type="binding site" evidence="8">
    <location>
        <position position="21"/>
    </location>
    <ligand>
        <name>GTP</name>
        <dbReference type="ChEBI" id="CHEBI:37565"/>
    </ligand>
</feature>
<comment type="caution">
    <text evidence="8">Lacks conserved residue(s) required for the propagation of feature annotation.</text>
</comment>
<keyword evidence="2 8" id="KW-0808">Transferase</keyword>
<evidence type="ECO:0000256" key="5">
    <source>
        <dbReference type="ARBA" id="ARBA00022842"/>
    </source>
</evidence>
<evidence type="ECO:0000256" key="2">
    <source>
        <dbReference type="ARBA" id="ARBA00022679"/>
    </source>
</evidence>
<dbReference type="EMBL" id="JAKGTI010000001">
    <property type="protein sequence ID" value="MCF4098266.1"/>
    <property type="molecule type" value="Genomic_DNA"/>
</dbReference>
<sequence>MEIFGIILAGGEGTRLGGVDKARLRLGKRSFLHHVKQRLESQCQRLVYVGPHEHGALTSLPSTSDHFDPPIGPLGGIYTGARWASSHAQQPDHSWILTAPVDGPFFPSDFVERVRNEMEKRAPIIGRYGTDIYPVCGLWPLSQALEITRILESQEGFAVRPVLHHFNAQEHDFKQFYDENPFANANRMNDLLALQSRYAAQYPD</sequence>
<dbReference type="SUPFAM" id="SSF53448">
    <property type="entry name" value="Nucleotide-diphospho-sugar transferases"/>
    <property type="match status" value="1"/>
</dbReference>
<comment type="cofactor">
    <cofactor evidence="8">
        <name>Mg(2+)</name>
        <dbReference type="ChEBI" id="CHEBI:18420"/>
    </cofactor>
</comment>
<dbReference type="PANTHER" id="PTHR19136">
    <property type="entry name" value="MOLYBDENUM COFACTOR GUANYLYLTRANSFERASE"/>
    <property type="match status" value="1"/>
</dbReference>
<evidence type="ECO:0000256" key="7">
    <source>
        <dbReference type="ARBA" id="ARBA00023150"/>
    </source>
</evidence>
<keyword evidence="10" id="KW-0548">Nucleotidyltransferase</keyword>
<feature type="binding site" evidence="8">
    <location>
        <position position="102"/>
    </location>
    <ligand>
        <name>Mg(2+)</name>
        <dbReference type="ChEBI" id="CHEBI:18420"/>
    </ligand>
</feature>
<dbReference type="InterPro" id="IPR029044">
    <property type="entry name" value="Nucleotide-diphossugar_trans"/>
</dbReference>
<feature type="binding site" evidence="8">
    <location>
        <begin position="8"/>
        <end position="10"/>
    </location>
    <ligand>
        <name>GTP</name>
        <dbReference type="ChEBI" id="CHEBI:37565"/>
    </ligand>
</feature>
<comment type="caution">
    <text evidence="10">The sequence shown here is derived from an EMBL/GenBank/DDBJ whole genome shotgun (WGS) entry which is preliminary data.</text>
</comment>
<keyword evidence="1 8" id="KW-0963">Cytoplasm</keyword>
<evidence type="ECO:0000256" key="1">
    <source>
        <dbReference type="ARBA" id="ARBA00022490"/>
    </source>
</evidence>
<comment type="subunit">
    <text evidence="8">Monomer.</text>
</comment>
<keyword evidence="3 8" id="KW-0479">Metal-binding</keyword>
<protein>
    <recommendedName>
        <fullName evidence="8">Molybdenum cofactor guanylyltransferase</fullName>
        <shortName evidence="8">MoCo guanylyltransferase</shortName>
        <ecNumber evidence="8">2.7.7.77</ecNumber>
    </recommendedName>
    <alternativeName>
        <fullName evidence="8">GTP:molybdopterin guanylyltransferase</fullName>
    </alternativeName>
    <alternativeName>
        <fullName evidence="8">Mo-MPT guanylyltransferase</fullName>
    </alternativeName>
    <alternativeName>
        <fullName evidence="8">Molybdopterin guanylyltransferase</fullName>
    </alternativeName>
    <alternativeName>
        <fullName evidence="8">Molybdopterin-guanine dinucleotide synthase</fullName>
        <shortName evidence="8">MGD synthase</shortName>
    </alternativeName>
</protein>
<dbReference type="PANTHER" id="PTHR19136:SF81">
    <property type="entry name" value="MOLYBDENUM COFACTOR GUANYLYLTRANSFERASE"/>
    <property type="match status" value="1"/>
</dbReference>
<comment type="function">
    <text evidence="8">Transfers a GMP moiety from GTP to Mo-molybdopterin (Mo-MPT) cofactor (Moco or molybdenum cofactor) to form Mo-molybdopterin guanine dinucleotide (Mo-MGD) cofactor.</text>
</comment>
<proteinExistence type="inferred from homology"/>
<dbReference type="HAMAP" id="MF_00316">
    <property type="entry name" value="MobA"/>
    <property type="match status" value="1"/>
</dbReference>
<keyword evidence="4 8" id="KW-0547">Nucleotide-binding</keyword>
<dbReference type="Proteomes" id="UP001201217">
    <property type="component" value="Unassembled WGS sequence"/>
</dbReference>
<organism evidence="10 11">
    <name type="scientific">Maritalea mediterranea</name>
    <dbReference type="NCBI Taxonomy" id="2909667"/>
    <lineage>
        <taxon>Bacteria</taxon>
        <taxon>Pseudomonadati</taxon>
        <taxon>Pseudomonadota</taxon>
        <taxon>Alphaproteobacteria</taxon>
        <taxon>Hyphomicrobiales</taxon>
        <taxon>Devosiaceae</taxon>
        <taxon>Maritalea</taxon>
    </lineage>
</organism>
<comment type="similarity">
    <text evidence="8">Belongs to the MobA family.</text>
</comment>
<dbReference type="RefSeq" id="WP_236113796.1">
    <property type="nucleotide sequence ID" value="NZ_JAKGTI010000001.1"/>
</dbReference>
<dbReference type="EC" id="2.7.7.77" evidence="8"/>
<feature type="binding site" evidence="8">
    <location>
        <position position="102"/>
    </location>
    <ligand>
        <name>GTP</name>
        <dbReference type="ChEBI" id="CHEBI:37565"/>
    </ligand>
</feature>
<name>A0ABS9E9Y6_9HYPH</name>
<evidence type="ECO:0000256" key="6">
    <source>
        <dbReference type="ARBA" id="ARBA00023134"/>
    </source>
</evidence>
<gene>
    <name evidence="8" type="primary">mobA</name>
    <name evidence="10" type="ORF">L1I42_07160</name>
</gene>
<dbReference type="Pfam" id="PF12804">
    <property type="entry name" value="NTP_transf_3"/>
    <property type="match status" value="1"/>
</dbReference>
<evidence type="ECO:0000256" key="3">
    <source>
        <dbReference type="ARBA" id="ARBA00022723"/>
    </source>
</evidence>
<keyword evidence="6 8" id="KW-0342">GTP-binding</keyword>
<dbReference type="InterPro" id="IPR013482">
    <property type="entry name" value="Molybde_CF_guanTrfase"/>
</dbReference>
<evidence type="ECO:0000313" key="10">
    <source>
        <dbReference type="EMBL" id="MCF4098266.1"/>
    </source>
</evidence>
<reference evidence="10 11" key="1">
    <citation type="submission" date="2022-01" db="EMBL/GenBank/DDBJ databases">
        <title>Maritalea mediterranea sp. nov., isolated from marine plastic residues from the Malva-rosa beach (Valencia, Spain).</title>
        <authorList>
            <person name="Vidal-Verdu A."/>
            <person name="Molina-Menor E."/>
            <person name="Pascual J."/>
            <person name="Pereto J."/>
            <person name="Porcar M."/>
        </authorList>
    </citation>
    <scope>NUCLEOTIDE SEQUENCE [LARGE SCALE GENOMIC DNA]</scope>
    <source>
        <strain evidence="10 11">P4.10X</strain>
    </source>
</reference>
<keyword evidence="5 8" id="KW-0460">Magnesium</keyword>
<evidence type="ECO:0000256" key="8">
    <source>
        <dbReference type="HAMAP-Rule" id="MF_00316"/>
    </source>
</evidence>
<keyword evidence="11" id="KW-1185">Reference proteome</keyword>
<evidence type="ECO:0000259" key="9">
    <source>
        <dbReference type="Pfam" id="PF12804"/>
    </source>
</evidence>